<dbReference type="PANTHER" id="PTHR38342:SF2">
    <property type="entry name" value="INNER MEMBRANE OR EXPORTED"/>
    <property type="match status" value="1"/>
</dbReference>
<accession>A0A1I5CHB0</accession>
<feature type="domain" description="DUF302" evidence="1">
    <location>
        <begin position="90"/>
        <end position="149"/>
    </location>
</feature>
<dbReference type="Gene3D" id="3.30.310.70">
    <property type="entry name" value="TT1751-like domain"/>
    <property type="match status" value="2"/>
</dbReference>
<reference evidence="2 3" key="1">
    <citation type="submission" date="2016-10" db="EMBL/GenBank/DDBJ databases">
        <authorList>
            <person name="de Groot N.N."/>
        </authorList>
    </citation>
    <scope>NUCLEOTIDE SEQUENCE [LARGE SCALE GENOMIC DNA]</scope>
    <source>
        <strain evidence="2 3">DSM 17794</strain>
    </source>
</reference>
<dbReference type="EMBL" id="FOVL01000021">
    <property type="protein sequence ID" value="SFN86277.1"/>
    <property type="molecule type" value="Genomic_DNA"/>
</dbReference>
<organism evidence="2 3">
    <name type="scientific">Salegentibacter flavus</name>
    <dbReference type="NCBI Taxonomy" id="287099"/>
    <lineage>
        <taxon>Bacteria</taxon>
        <taxon>Pseudomonadati</taxon>
        <taxon>Bacteroidota</taxon>
        <taxon>Flavobacteriia</taxon>
        <taxon>Flavobacteriales</taxon>
        <taxon>Flavobacteriaceae</taxon>
        <taxon>Salegentibacter</taxon>
    </lineage>
</organism>
<gene>
    <name evidence="2" type="ORF">SAMN05660413_02862</name>
</gene>
<protein>
    <submittedName>
        <fullName evidence="2">Uncharacterized conserved protein, DUF302 family</fullName>
    </submittedName>
</protein>
<dbReference type="InterPro" id="IPR005180">
    <property type="entry name" value="DUF302"/>
</dbReference>
<evidence type="ECO:0000259" key="1">
    <source>
        <dbReference type="Pfam" id="PF03625"/>
    </source>
</evidence>
<feature type="domain" description="DUF302" evidence="1">
    <location>
        <begin position="231"/>
        <end position="293"/>
    </location>
</feature>
<dbReference type="Proteomes" id="UP000199153">
    <property type="component" value="Unassembled WGS sequence"/>
</dbReference>
<sequence>MLSAAHFFKLISILESKFYIILKMNLLFAFLILMTSCSDDDDNNNAEISVDPPTATGIVYFESAFNMQISYANLKSALEDNENISIVQELDHSQNAASVDMDLAPTQIIFFGNPNLGTPLMQENQLAGLDLPQKVLFYEEEGQVFALYNSTEYLASRYGVADIITLPQISEALSNLVGTAVDASATETTSQLVDEHAGIESVESTTDFDSTYSNLRSAIEANENLSIVAELDHQANAASVGMELRPTKVIMFGNPNLGTHLMQSVNSIGLDLPQKMLVWEDETGAVHISYNNPEFLRVKHQLQANDEEITQIATALETLANTAAETE</sequence>
<dbReference type="CDD" id="cd14797">
    <property type="entry name" value="DUF302"/>
    <property type="match status" value="2"/>
</dbReference>
<proteinExistence type="predicted"/>
<dbReference type="AlphaFoldDB" id="A0A1I5CHB0"/>
<dbReference type="PANTHER" id="PTHR38342">
    <property type="entry name" value="SLR5037 PROTEIN"/>
    <property type="match status" value="1"/>
</dbReference>
<name>A0A1I5CHB0_9FLAO</name>
<dbReference type="Pfam" id="PF03625">
    <property type="entry name" value="DUF302"/>
    <property type="match status" value="2"/>
</dbReference>
<evidence type="ECO:0000313" key="2">
    <source>
        <dbReference type="EMBL" id="SFN86277.1"/>
    </source>
</evidence>
<keyword evidence="3" id="KW-1185">Reference proteome</keyword>
<dbReference type="InterPro" id="IPR035923">
    <property type="entry name" value="TT1751-like_sf"/>
</dbReference>
<dbReference type="SUPFAM" id="SSF103247">
    <property type="entry name" value="TT1751-like"/>
    <property type="match status" value="2"/>
</dbReference>
<dbReference type="STRING" id="287099.SAMN05660413_02862"/>
<evidence type="ECO:0000313" key="3">
    <source>
        <dbReference type="Proteomes" id="UP000199153"/>
    </source>
</evidence>